<dbReference type="AlphaFoldDB" id="A0AAU8RW13"/>
<dbReference type="EMBL" id="CP010979">
    <property type="protein sequence ID" value="AJQ47944.1"/>
    <property type="molecule type" value="Genomic_DNA"/>
</dbReference>
<proteinExistence type="predicted"/>
<reference evidence="1 2" key="1">
    <citation type="submission" date="2015-02" db="EMBL/GenBank/DDBJ databases">
        <title>Complete Genome Sequencing of Pseudomonas putida S13.1.2.</title>
        <authorList>
            <person name="Chong T.M."/>
            <person name="Chan K.G."/>
            <person name="Dessaux Y."/>
        </authorList>
    </citation>
    <scope>NUCLEOTIDE SEQUENCE [LARGE SCALE GENOMIC DNA]</scope>
    <source>
        <strain evidence="1 2">S13.1.2</strain>
    </source>
</reference>
<evidence type="ECO:0000313" key="2">
    <source>
        <dbReference type="Proteomes" id="UP000033260"/>
    </source>
</evidence>
<gene>
    <name evidence="1" type="ORF">N805_12270</name>
</gene>
<sequence>MGIGFAVNWRFEECEFLNVAGGTDTIPAGIHPVAERDTVTVYVGTRTYVMDKATFNLLKAQRKVNHLL</sequence>
<protein>
    <submittedName>
        <fullName evidence="1">Uncharacterized protein</fullName>
    </submittedName>
</protein>
<organism evidence="1 2">
    <name type="scientific">Pseudomonas putida S13.1.2</name>
    <dbReference type="NCBI Taxonomy" id="1384061"/>
    <lineage>
        <taxon>Bacteria</taxon>
        <taxon>Pseudomonadati</taxon>
        <taxon>Pseudomonadota</taxon>
        <taxon>Gammaproteobacteria</taxon>
        <taxon>Pseudomonadales</taxon>
        <taxon>Pseudomonadaceae</taxon>
        <taxon>Pseudomonas</taxon>
    </lineage>
</organism>
<dbReference type="Proteomes" id="UP000033260">
    <property type="component" value="Chromosome"/>
</dbReference>
<accession>A0AAU8RW13</accession>
<evidence type="ECO:0000313" key="1">
    <source>
        <dbReference type="EMBL" id="AJQ47944.1"/>
    </source>
</evidence>
<name>A0AAU8RW13_PSEPU</name>